<name>C1E1T1_MICCC</name>
<feature type="transmembrane region" description="Helical" evidence="6">
    <location>
        <begin position="574"/>
        <end position="599"/>
    </location>
</feature>
<dbReference type="InterPro" id="IPR004869">
    <property type="entry name" value="MMPL_dom"/>
</dbReference>
<dbReference type="Proteomes" id="UP000002009">
    <property type="component" value="Chromosome 3"/>
</dbReference>
<feature type="transmembrane region" description="Helical" evidence="6">
    <location>
        <begin position="489"/>
        <end position="511"/>
    </location>
</feature>
<dbReference type="InterPro" id="IPR001036">
    <property type="entry name" value="Acrflvin-R"/>
</dbReference>
<evidence type="ECO:0000256" key="6">
    <source>
        <dbReference type="SAM" id="Phobius"/>
    </source>
</evidence>
<feature type="transmembrane region" description="Helical" evidence="6">
    <location>
        <begin position="1085"/>
        <end position="1111"/>
    </location>
</feature>
<feature type="transmembrane region" description="Helical" evidence="6">
    <location>
        <begin position="1117"/>
        <end position="1139"/>
    </location>
</feature>
<sequence>MHRVPRVTYPGRAACRPWLWFGSLQLPESWPGKSHFLAVESPKSPVFTRGLLSAGRRRFQDMSPFDTIAKAVYRRPLTVYLLSILVPVALTLALLNFRIELDTGILSFRARDEPYAINYDAVLSAVQWGKGHTQYLHGPPSPPSPANASPPTPLSERLQSHASYWLTMVYETRPPGGNVLTEERLAYIAEVERKVRAVSGFEDFCHLGVPLASLNDTSCRRWVPSSTRDQHPPACPGMQCVPAMSLMSFEGMIRRWFIELVEAGSGAANSTAGAEAVERRLEAVGFDPAQASAMAEALAASGWDTAEAYAEMPLTELLALVPSGALTRDFFHIGHEPGWFFDKWYATGESDGSSSGEGVRAVALRSGFEFALPLAGYATNHDRQWEQDRKYRKWAEEFTRMLADGGEIDRGAEKVGLRVLHAGGGISEDEAAALVLGDLLWCTAAFALVTACLFAYSRKLWWTVNAIVGISLSFPVAFFFFRAASASPYVSFLNMLVPFVLIGIGCDDAMLMFDAFRAAIRDDCGDDDGILLPSEDVFAARYAPAARAMLATSLTTAVAFGSNFFSFIPPVRALGMFAALTVCVNYLLVLTLLPAALVIGAKGFKNSFMDAMDECLGLFTRRGYTPRQVNESAPPTPAQKATYSQLDTRDTEPSGGEVELQTVRGKTDDDDEADWTEVGVHDDGFFAPSTAEAKDGGDASIVRVKKEMTCSCADLNASIRANTAAATTWLGDFVIRRKWAIIAAGVLCAVVSSAVIADSLVVARTPPPLLREDQNLQRIQHLLFDVFYTENWSNVRVAFGVAGVDRSGADPNDPTQFGDPVWDGSFARFNDDEYTQLAVLAACDAVTAANETLQLTPSSGSTECALQAFVRDSGGVDSVDWGPGLPSALARWSRDMGRNWRENLGWAGEEGSSELKFITADYFVDLHPVSSTTEEIRRVHDAWEAVVAAARTAMASRLPPGSPVPLVIQACDVWNRMGVEESIGYTARISPAVSAAACSLIMLVATRSWRVTVAAVGTIAIAVLGMLAALVSLGWEFGVVEELCVTLLVGSSIDYCIHLAMAYAEEAPSGAGRDERVKAALAHMAPTLTGAAMSTAASSAMLLACVVEVLVKIGATIVANTAVGFALSLFLFSALMAAFGD</sequence>
<reference evidence="8 9" key="1">
    <citation type="journal article" date="2009" name="Science">
        <title>Green evolution and dynamic adaptations revealed by genomes of the marine picoeukaryotes Micromonas.</title>
        <authorList>
            <person name="Worden A.Z."/>
            <person name="Lee J.H."/>
            <person name="Mock T."/>
            <person name="Rouze P."/>
            <person name="Simmons M.P."/>
            <person name="Aerts A.L."/>
            <person name="Allen A.E."/>
            <person name="Cuvelier M.L."/>
            <person name="Derelle E."/>
            <person name="Everett M.V."/>
            <person name="Foulon E."/>
            <person name="Grimwood J."/>
            <person name="Gundlach H."/>
            <person name="Henrissat B."/>
            <person name="Napoli C."/>
            <person name="McDonald S.M."/>
            <person name="Parker M.S."/>
            <person name="Rombauts S."/>
            <person name="Salamov A."/>
            <person name="Von Dassow P."/>
            <person name="Badger J.H."/>
            <person name="Coutinho P.M."/>
            <person name="Demir E."/>
            <person name="Dubchak I."/>
            <person name="Gentemann C."/>
            <person name="Eikrem W."/>
            <person name="Gready J.E."/>
            <person name="John U."/>
            <person name="Lanier W."/>
            <person name="Lindquist E.A."/>
            <person name="Lucas S."/>
            <person name="Mayer K.F."/>
            <person name="Moreau H."/>
            <person name="Not F."/>
            <person name="Otillar R."/>
            <person name="Panaud O."/>
            <person name="Pangilinan J."/>
            <person name="Paulsen I."/>
            <person name="Piegu B."/>
            <person name="Poliakov A."/>
            <person name="Robbens S."/>
            <person name="Schmutz J."/>
            <person name="Toulza E."/>
            <person name="Wyss T."/>
            <person name="Zelensky A."/>
            <person name="Zhou K."/>
            <person name="Armbrust E.V."/>
            <person name="Bhattacharya D."/>
            <person name="Goodenough U.W."/>
            <person name="Van de Peer Y."/>
            <person name="Grigoriev I.V."/>
        </authorList>
    </citation>
    <scope>NUCLEOTIDE SEQUENCE [LARGE SCALE GENOMIC DNA]</scope>
    <source>
        <strain evidence="9">RCC299 / NOUM17</strain>
    </source>
</reference>
<dbReference type="PRINTS" id="PR00702">
    <property type="entry name" value="ACRIFLAVINRP"/>
</dbReference>
<keyword evidence="4 6" id="KW-0472">Membrane</keyword>
<keyword evidence="3 6" id="KW-1133">Transmembrane helix</keyword>
<evidence type="ECO:0000256" key="5">
    <source>
        <dbReference type="SAM" id="MobiDB-lite"/>
    </source>
</evidence>
<feature type="region of interest" description="Disordered" evidence="5">
    <location>
        <begin position="626"/>
        <end position="658"/>
    </location>
</feature>
<dbReference type="Gene3D" id="1.20.1640.10">
    <property type="entry name" value="Multidrug efflux transporter AcrB transmembrane domain"/>
    <property type="match status" value="2"/>
</dbReference>
<protein>
    <submittedName>
        <fullName evidence="8">Resistance-nodulation-cell division superfamily</fullName>
    </submittedName>
</protein>
<dbReference type="PROSITE" id="PS50156">
    <property type="entry name" value="SSD"/>
    <property type="match status" value="1"/>
</dbReference>
<feature type="compositionally biased region" description="Pro residues" evidence="5">
    <location>
        <begin position="139"/>
        <end position="153"/>
    </location>
</feature>
<keyword evidence="8" id="KW-0132">Cell division</keyword>
<dbReference type="GO" id="GO:0022857">
    <property type="term" value="F:transmembrane transporter activity"/>
    <property type="evidence" value="ECO:0007669"/>
    <property type="project" value="InterPro"/>
</dbReference>
<dbReference type="GO" id="GO:0005737">
    <property type="term" value="C:cytoplasm"/>
    <property type="evidence" value="ECO:0007669"/>
    <property type="project" value="TreeGrafter"/>
</dbReference>
<feature type="transmembrane region" description="Helical" evidence="6">
    <location>
        <begin position="77"/>
        <end position="97"/>
    </location>
</feature>
<feature type="domain" description="SSD" evidence="7">
    <location>
        <begin position="464"/>
        <end position="599"/>
    </location>
</feature>
<dbReference type="KEGG" id="mis:MICPUN_56983"/>
<feature type="compositionally biased region" description="Polar residues" evidence="5">
    <location>
        <begin position="627"/>
        <end position="646"/>
    </location>
</feature>
<keyword evidence="2 6" id="KW-0812">Transmembrane</keyword>
<dbReference type="InterPro" id="IPR042480">
    <property type="entry name" value="DISP3"/>
</dbReference>
<dbReference type="InParanoid" id="C1E1T1"/>
<evidence type="ECO:0000256" key="1">
    <source>
        <dbReference type="ARBA" id="ARBA00004141"/>
    </source>
</evidence>
<keyword evidence="9" id="KW-1185">Reference proteome</keyword>
<feature type="transmembrane region" description="Helical" evidence="6">
    <location>
        <begin position="985"/>
        <end position="1004"/>
    </location>
</feature>
<dbReference type="GO" id="GO:0016020">
    <property type="term" value="C:membrane"/>
    <property type="evidence" value="ECO:0007669"/>
    <property type="project" value="UniProtKB-SubCell"/>
</dbReference>
<proteinExistence type="predicted"/>
<feature type="transmembrane region" description="Helical" evidence="6">
    <location>
        <begin position="431"/>
        <end position="456"/>
    </location>
</feature>
<gene>
    <name evidence="8" type="ORF">MICPUN_56983</name>
</gene>
<evidence type="ECO:0000313" key="9">
    <source>
        <dbReference type="Proteomes" id="UP000002009"/>
    </source>
</evidence>
<evidence type="ECO:0000259" key="7">
    <source>
        <dbReference type="PROSITE" id="PS50156"/>
    </source>
</evidence>
<dbReference type="OrthoDB" id="429851at2759"/>
<evidence type="ECO:0000313" key="8">
    <source>
        <dbReference type="EMBL" id="ACO62223.1"/>
    </source>
</evidence>
<evidence type="ECO:0000256" key="3">
    <source>
        <dbReference type="ARBA" id="ARBA00022989"/>
    </source>
</evidence>
<accession>C1E1T1</accession>
<feature type="region of interest" description="Disordered" evidence="5">
    <location>
        <begin position="134"/>
        <end position="155"/>
    </location>
</feature>
<dbReference type="eggNOG" id="KOG3664">
    <property type="taxonomic scope" value="Eukaryota"/>
</dbReference>
<dbReference type="PANTHER" id="PTHR46687">
    <property type="entry name" value="PROTEIN DISPATCHED HOMOLOG 3"/>
    <property type="match status" value="1"/>
</dbReference>
<dbReference type="AlphaFoldDB" id="C1E1T1"/>
<organism evidence="8 9">
    <name type="scientific">Micromonas commoda (strain RCC299 / NOUM17 / CCMP2709)</name>
    <name type="common">Picoplanktonic green alga</name>
    <dbReference type="NCBI Taxonomy" id="296587"/>
    <lineage>
        <taxon>Eukaryota</taxon>
        <taxon>Viridiplantae</taxon>
        <taxon>Chlorophyta</taxon>
        <taxon>Mamiellophyceae</taxon>
        <taxon>Mamiellales</taxon>
        <taxon>Mamiellaceae</taxon>
        <taxon>Micromonas</taxon>
    </lineage>
</organism>
<dbReference type="PANTHER" id="PTHR46687:SF1">
    <property type="entry name" value="PROTEIN DISPATCHED HOMOLOG 3"/>
    <property type="match status" value="1"/>
</dbReference>
<dbReference type="RefSeq" id="XP_002500965.1">
    <property type="nucleotide sequence ID" value="XM_002500919.1"/>
</dbReference>
<evidence type="ECO:0000256" key="2">
    <source>
        <dbReference type="ARBA" id="ARBA00022692"/>
    </source>
</evidence>
<evidence type="ECO:0000256" key="4">
    <source>
        <dbReference type="ARBA" id="ARBA00023136"/>
    </source>
</evidence>
<feature type="transmembrane region" description="Helical" evidence="6">
    <location>
        <begin position="548"/>
        <end position="568"/>
    </location>
</feature>
<dbReference type="GO" id="GO:0051301">
    <property type="term" value="P:cell division"/>
    <property type="evidence" value="ECO:0007669"/>
    <property type="project" value="UniProtKB-KW"/>
</dbReference>
<keyword evidence="8" id="KW-0131">Cell cycle</keyword>
<dbReference type="EMBL" id="CP001324">
    <property type="protein sequence ID" value="ACO62223.1"/>
    <property type="molecule type" value="Genomic_DNA"/>
</dbReference>
<feature type="transmembrane region" description="Helical" evidence="6">
    <location>
        <begin position="1011"/>
        <end position="1033"/>
    </location>
</feature>
<dbReference type="Pfam" id="PF03176">
    <property type="entry name" value="MMPL"/>
    <property type="match status" value="2"/>
</dbReference>
<dbReference type="InterPro" id="IPR000731">
    <property type="entry name" value="SSD"/>
</dbReference>
<dbReference type="GeneID" id="8241727"/>
<comment type="subcellular location">
    <subcellularLocation>
        <location evidence="1">Membrane</location>
        <topology evidence="1">Multi-pass membrane protein</topology>
    </subcellularLocation>
</comment>
<dbReference type="SUPFAM" id="SSF82866">
    <property type="entry name" value="Multidrug efflux transporter AcrB transmembrane domain"/>
    <property type="match status" value="2"/>
</dbReference>
<feature type="transmembrane region" description="Helical" evidence="6">
    <location>
        <begin position="739"/>
        <end position="762"/>
    </location>
</feature>
<feature type="transmembrane region" description="Helical" evidence="6">
    <location>
        <begin position="463"/>
        <end position="483"/>
    </location>
</feature>